<accession>A0ABU1QAF8</accession>
<organism evidence="1 2">
    <name type="scientific">Paenibacillus peoriae</name>
    <dbReference type="NCBI Taxonomy" id="59893"/>
    <lineage>
        <taxon>Bacteria</taxon>
        <taxon>Bacillati</taxon>
        <taxon>Bacillota</taxon>
        <taxon>Bacilli</taxon>
        <taxon>Bacillales</taxon>
        <taxon>Paenibacillaceae</taxon>
        <taxon>Paenibacillus</taxon>
    </lineage>
</organism>
<evidence type="ECO:0000313" key="1">
    <source>
        <dbReference type="EMBL" id="MDR6775820.1"/>
    </source>
</evidence>
<sequence length="58" mass="6741">MSIYWEEQSITTKYIFIGWMLRDLTAGSTKGETYAMLEIFRCFSLREAVQAGKLANNR</sequence>
<dbReference type="Proteomes" id="UP001266807">
    <property type="component" value="Unassembled WGS sequence"/>
</dbReference>
<protein>
    <submittedName>
        <fullName evidence="1">Uncharacterized protein</fullName>
    </submittedName>
</protein>
<gene>
    <name evidence="1" type="ORF">J2W98_000067</name>
</gene>
<name>A0ABU1QAF8_9BACL</name>
<keyword evidence="2" id="KW-1185">Reference proteome</keyword>
<dbReference type="EMBL" id="JAVDUG010000001">
    <property type="protein sequence ID" value="MDR6775820.1"/>
    <property type="molecule type" value="Genomic_DNA"/>
</dbReference>
<comment type="caution">
    <text evidence="1">The sequence shown here is derived from an EMBL/GenBank/DDBJ whole genome shotgun (WGS) entry which is preliminary data.</text>
</comment>
<evidence type="ECO:0000313" key="2">
    <source>
        <dbReference type="Proteomes" id="UP001266807"/>
    </source>
</evidence>
<reference evidence="1 2" key="1">
    <citation type="submission" date="2023-07" db="EMBL/GenBank/DDBJ databases">
        <title>Sorghum-associated microbial communities from plants grown in Nebraska, USA.</title>
        <authorList>
            <person name="Schachtman D."/>
        </authorList>
    </citation>
    <scope>NUCLEOTIDE SEQUENCE [LARGE SCALE GENOMIC DNA]</scope>
    <source>
        <strain evidence="1 2">BE143</strain>
    </source>
</reference>
<proteinExistence type="predicted"/>